<evidence type="ECO:0000313" key="2">
    <source>
        <dbReference type="Proteomes" id="UP000580250"/>
    </source>
</evidence>
<evidence type="ECO:0000313" key="1">
    <source>
        <dbReference type="EMBL" id="CAD2173930.1"/>
    </source>
</evidence>
<sequence length="48" mass="5627">MWNTVSLLVIYSPSPPLYSNLGCLLTFSAQHPSFMNYMQMNIYYQFIT</sequence>
<comment type="caution">
    <text evidence="1">The sequence shown here is derived from an EMBL/GenBank/DDBJ whole genome shotgun (WGS) entry which is preliminary data.</text>
</comment>
<organism evidence="1 2">
    <name type="scientific">Meloidogyne enterolobii</name>
    <name type="common">Root-knot nematode worm</name>
    <name type="synonym">Meloidogyne mayaguensis</name>
    <dbReference type="NCBI Taxonomy" id="390850"/>
    <lineage>
        <taxon>Eukaryota</taxon>
        <taxon>Metazoa</taxon>
        <taxon>Ecdysozoa</taxon>
        <taxon>Nematoda</taxon>
        <taxon>Chromadorea</taxon>
        <taxon>Rhabditida</taxon>
        <taxon>Tylenchina</taxon>
        <taxon>Tylenchomorpha</taxon>
        <taxon>Tylenchoidea</taxon>
        <taxon>Meloidogynidae</taxon>
        <taxon>Meloidogyninae</taxon>
        <taxon>Meloidogyne</taxon>
    </lineage>
</organism>
<dbReference type="Proteomes" id="UP000580250">
    <property type="component" value="Unassembled WGS sequence"/>
</dbReference>
<name>A0A6V7VG43_MELEN</name>
<proteinExistence type="predicted"/>
<accession>A0A6V7VG43</accession>
<dbReference type="EMBL" id="CAJEWN010000226">
    <property type="protein sequence ID" value="CAD2173930.1"/>
    <property type="molecule type" value="Genomic_DNA"/>
</dbReference>
<protein>
    <submittedName>
        <fullName evidence="1">Uncharacterized protein</fullName>
    </submittedName>
</protein>
<reference evidence="1 2" key="1">
    <citation type="submission" date="2020-08" db="EMBL/GenBank/DDBJ databases">
        <authorList>
            <person name="Koutsovoulos G."/>
            <person name="Danchin GJ E."/>
        </authorList>
    </citation>
    <scope>NUCLEOTIDE SEQUENCE [LARGE SCALE GENOMIC DNA]</scope>
</reference>
<gene>
    <name evidence="1" type="ORF">MENT_LOCUS25569</name>
</gene>
<dbReference type="AlphaFoldDB" id="A0A6V7VG43"/>